<dbReference type="OrthoDB" id="9804723at2"/>
<feature type="domain" description="AB hydrolase-1" evidence="2">
    <location>
        <begin position="30"/>
        <end position="260"/>
    </location>
</feature>
<evidence type="ECO:0000256" key="1">
    <source>
        <dbReference type="ARBA" id="ARBA00022801"/>
    </source>
</evidence>
<reference evidence="3 4" key="1">
    <citation type="submission" date="2019-04" db="EMBL/GenBank/DDBJ databases">
        <title>Phreatobacter aquaticus sp. nov.</title>
        <authorList>
            <person name="Choi A."/>
        </authorList>
    </citation>
    <scope>NUCLEOTIDE SEQUENCE [LARGE SCALE GENOMIC DNA]</scope>
    <source>
        <strain evidence="3 4">KCTC 52518</strain>
    </source>
</reference>
<keyword evidence="4" id="KW-1185">Reference proteome</keyword>
<dbReference type="RefSeq" id="WP_136964174.1">
    <property type="nucleotide sequence ID" value="NZ_CP039690.1"/>
</dbReference>
<dbReference type="AlphaFoldDB" id="A0A4D7B4M5"/>
<dbReference type="PANTHER" id="PTHR43798">
    <property type="entry name" value="MONOACYLGLYCEROL LIPASE"/>
    <property type="match status" value="1"/>
</dbReference>
<keyword evidence="1 3" id="KW-0378">Hydrolase</keyword>
<evidence type="ECO:0000313" key="3">
    <source>
        <dbReference type="EMBL" id="QCI68759.1"/>
    </source>
</evidence>
<sequence length="277" mass="29739">MSKPIPAFETGRMVRPDGAVIHYEVAGEGPAITFAHGLGGNHLSWWQSAPVFAQRHRVVTFSHRGFPPSTAPGGLADPTLYAADLLALLDHLGIDRTVVIGQSMGGWTAVETVLAAPSRVAGIVMACTSGSFDYDHFDDAGVKAWRAAAPQAIARLVERGIHRAAGARMAEEQPDIHALYQAIDRLSFGLDKNEVGNRIRKMRVRGTADAARIACPALFVIGEEDLLICPRGIELVAGTLPKARTVVVPVSGHSVYFERPTLFNATVQGFLAEIGWE</sequence>
<name>A0A4D7B4M5_9HYPH</name>
<protein>
    <submittedName>
        <fullName evidence="3">Alpha/beta hydrolase</fullName>
    </submittedName>
</protein>
<evidence type="ECO:0000313" key="4">
    <source>
        <dbReference type="Proteomes" id="UP000298781"/>
    </source>
</evidence>
<dbReference type="InterPro" id="IPR029058">
    <property type="entry name" value="AB_hydrolase_fold"/>
</dbReference>
<dbReference type="GO" id="GO:0016020">
    <property type="term" value="C:membrane"/>
    <property type="evidence" value="ECO:0007669"/>
    <property type="project" value="TreeGrafter"/>
</dbReference>
<dbReference type="EMBL" id="CP039690">
    <property type="protein sequence ID" value="QCI68759.1"/>
    <property type="molecule type" value="Genomic_DNA"/>
</dbReference>
<dbReference type="SUPFAM" id="SSF53474">
    <property type="entry name" value="alpha/beta-Hydrolases"/>
    <property type="match status" value="1"/>
</dbReference>
<dbReference type="InterPro" id="IPR050266">
    <property type="entry name" value="AB_hydrolase_sf"/>
</dbReference>
<dbReference type="KEGG" id="pstg:E8M01_33725"/>
<dbReference type="Pfam" id="PF00561">
    <property type="entry name" value="Abhydrolase_1"/>
    <property type="match status" value="1"/>
</dbReference>
<accession>A0A4D7B4M5</accession>
<evidence type="ECO:0000259" key="2">
    <source>
        <dbReference type="Pfam" id="PF00561"/>
    </source>
</evidence>
<gene>
    <name evidence="3" type="ORF">E8M01_33725</name>
</gene>
<dbReference type="InterPro" id="IPR000073">
    <property type="entry name" value="AB_hydrolase_1"/>
</dbReference>
<dbReference type="GO" id="GO:0016787">
    <property type="term" value="F:hydrolase activity"/>
    <property type="evidence" value="ECO:0007669"/>
    <property type="project" value="UniProtKB-KW"/>
</dbReference>
<dbReference type="Gene3D" id="3.40.50.1820">
    <property type="entry name" value="alpha/beta hydrolase"/>
    <property type="match status" value="1"/>
</dbReference>
<organism evidence="3 4">
    <name type="scientific">Phreatobacter stygius</name>
    <dbReference type="NCBI Taxonomy" id="1940610"/>
    <lineage>
        <taxon>Bacteria</taxon>
        <taxon>Pseudomonadati</taxon>
        <taxon>Pseudomonadota</taxon>
        <taxon>Alphaproteobacteria</taxon>
        <taxon>Hyphomicrobiales</taxon>
        <taxon>Phreatobacteraceae</taxon>
        <taxon>Phreatobacter</taxon>
    </lineage>
</organism>
<dbReference type="Proteomes" id="UP000298781">
    <property type="component" value="Chromosome"/>
</dbReference>
<dbReference type="PANTHER" id="PTHR43798:SF31">
    <property type="entry name" value="AB HYDROLASE SUPERFAMILY PROTEIN YCLE"/>
    <property type="match status" value="1"/>
</dbReference>
<proteinExistence type="predicted"/>